<dbReference type="InterPro" id="IPR029058">
    <property type="entry name" value="AB_hydrolase_fold"/>
</dbReference>
<keyword evidence="2" id="KW-1185">Reference proteome</keyword>
<dbReference type="PANTHER" id="PTHR36513">
    <property type="entry name" value="ABC TRANSMEMBRANE TYPE-1 DOMAIN-CONTAINING PROTEIN"/>
    <property type="match status" value="1"/>
</dbReference>
<dbReference type="EMBL" id="JBHMEA010000057">
    <property type="protein sequence ID" value="MFB9233925.1"/>
    <property type="molecule type" value="Genomic_DNA"/>
</dbReference>
<organism evidence="1 2">
    <name type="scientific">Pseudohalocynthiibacter aestuariivivens</name>
    <dbReference type="NCBI Taxonomy" id="1591409"/>
    <lineage>
        <taxon>Bacteria</taxon>
        <taxon>Pseudomonadati</taxon>
        <taxon>Pseudomonadota</taxon>
        <taxon>Alphaproteobacteria</taxon>
        <taxon>Rhodobacterales</taxon>
        <taxon>Paracoccaceae</taxon>
        <taxon>Pseudohalocynthiibacter</taxon>
    </lineage>
</organism>
<accession>A0ABV5JKD6</accession>
<gene>
    <name evidence="1" type="ORF">ACFFUT_19195</name>
</gene>
<keyword evidence="1" id="KW-0378">Hydrolase</keyword>
<dbReference type="Proteomes" id="UP001589683">
    <property type="component" value="Unassembled WGS sequence"/>
</dbReference>
<dbReference type="GO" id="GO:0016787">
    <property type="term" value="F:hydrolase activity"/>
    <property type="evidence" value="ECO:0007669"/>
    <property type="project" value="UniProtKB-KW"/>
</dbReference>
<dbReference type="Gene3D" id="3.40.50.1820">
    <property type="entry name" value="alpha/beta hydrolase"/>
    <property type="match status" value="1"/>
</dbReference>
<dbReference type="SUPFAM" id="SSF53474">
    <property type="entry name" value="alpha/beta-Hydrolases"/>
    <property type="match status" value="1"/>
</dbReference>
<dbReference type="InterPro" id="IPR010297">
    <property type="entry name" value="DUF900_hydrolase"/>
</dbReference>
<proteinExistence type="predicted"/>
<protein>
    <submittedName>
        <fullName evidence="1">Alpha/beta hydrolase</fullName>
    </submittedName>
</protein>
<dbReference type="PANTHER" id="PTHR36513:SF1">
    <property type="entry name" value="TRANSMEMBRANE PROTEIN"/>
    <property type="match status" value="1"/>
</dbReference>
<name>A0ABV5JKD6_9RHOB</name>
<comment type="caution">
    <text evidence="1">The sequence shown here is derived from an EMBL/GenBank/DDBJ whole genome shotgun (WGS) entry which is preliminary data.</text>
</comment>
<feature type="non-terminal residue" evidence="1">
    <location>
        <position position="1"/>
    </location>
</feature>
<dbReference type="Pfam" id="PF05990">
    <property type="entry name" value="DUF900"/>
    <property type="match status" value="1"/>
</dbReference>
<dbReference type="RefSeq" id="WP_377610135.1">
    <property type="nucleotide sequence ID" value="NZ_JBHMEA010000057.1"/>
</dbReference>
<evidence type="ECO:0000313" key="1">
    <source>
        <dbReference type="EMBL" id="MFB9233925.1"/>
    </source>
</evidence>
<evidence type="ECO:0000313" key="2">
    <source>
        <dbReference type="Proteomes" id="UP001589683"/>
    </source>
</evidence>
<sequence>KRLPPDPRTEFAVVDPVIYRSDAPFISEINRELATRPPGQRKVLIFVHGYNTTTSDAILRLTQFVEDTDYQGVPVLFTWASAARTPRYVYDLNSALVARGMVKEMAGIVNRTRAESADIFAHSMGAFLTMEGLVDAQQAGSLGRRTRIDHIMLAAPDIDIDLFRSQIALLPPAIRGKMFILVSKDDSALRLSRRIAGGVPRVGAADATELETLGVTVIDLSEISDSSSGSHNKFTGSPSVVQLIGAGLNSAGHFGESSTPGLDQLLAGSPIRIFGN</sequence>
<reference evidence="1 2" key="1">
    <citation type="submission" date="2024-09" db="EMBL/GenBank/DDBJ databases">
        <authorList>
            <person name="Sun Q."/>
            <person name="Mori K."/>
        </authorList>
    </citation>
    <scope>NUCLEOTIDE SEQUENCE [LARGE SCALE GENOMIC DNA]</scope>
    <source>
        <strain evidence="1 2">CECT 8726</strain>
    </source>
</reference>